<evidence type="ECO:0000313" key="2">
    <source>
        <dbReference type="EMBL" id="GIZ04837.1"/>
    </source>
</evidence>
<feature type="compositionally biased region" description="Basic and acidic residues" evidence="1">
    <location>
        <begin position="141"/>
        <end position="163"/>
    </location>
</feature>
<feature type="region of interest" description="Disordered" evidence="1">
    <location>
        <begin position="45"/>
        <end position="84"/>
    </location>
</feature>
<sequence length="262" mass="30477">MKGVIYSFLLIDISDKAFDELIITNDTHKLLLDFFSGLKGFNRNAPEETEEIPEPESPRTSTSHVSGSEVESVPSDIKEKGKTTSCKDYDDVSILFRTRLRRERKKLKNQKEKLKNQKKKRTRRKVDEPEEKAGRTRRKKTAEGRKIENNSDAYREENKDPSFNKHYKLHSKQDLRLLSFKKSEPIPTLETFNDAMKIMPAYMEIGCFGHHPLICINEMISTFYKPMFEDEKDNIHMLAGNYPVDGHLQIACFVAWVRSVLM</sequence>
<evidence type="ECO:0000256" key="1">
    <source>
        <dbReference type="SAM" id="MobiDB-lite"/>
    </source>
</evidence>
<proteinExistence type="predicted"/>
<accession>A0AAV4YF70</accession>
<feature type="region of interest" description="Disordered" evidence="1">
    <location>
        <begin position="105"/>
        <end position="164"/>
    </location>
</feature>
<evidence type="ECO:0000313" key="3">
    <source>
        <dbReference type="Proteomes" id="UP001054945"/>
    </source>
</evidence>
<dbReference type="EMBL" id="BPLR01019151">
    <property type="protein sequence ID" value="GIZ04837.1"/>
    <property type="molecule type" value="Genomic_DNA"/>
</dbReference>
<name>A0AAV4YF70_CAEEX</name>
<feature type="compositionally biased region" description="Basic and acidic residues" evidence="1">
    <location>
        <begin position="125"/>
        <end position="134"/>
    </location>
</feature>
<organism evidence="2 3">
    <name type="scientific">Caerostris extrusa</name>
    <name type="common">Bark spider</name>
    <name type="synonym">Caerostris bankana</name>
    <dbReference type="NCBI Taxonomy" id="172846"/>
    <lineage>
        <taxon>Eukaryota</taxon>
        <taxon>Metazoa</taxon>
        <taxon>Ecdysozoa</taxon>
        <taxon>Arthropoda</taxon>
        <taxon>Chelicerata</taxon>
        <taxon>Arachnida</taxon>
        <taxon>Araneae</taxon>
        <taxon>Araneomorphae</taxon>
        <taxon>Entelegynae</taxon>
        <taxon>Araneoidea</taxon>
        <taxon>Araneidae</taxon>
        <taxon>Caerostris</taxon>
    </lineage>
</organism>
<dbReference type="AlphaFoldDB" id="A0AAV4YF70"/>
<protein>
    <submittedName>
        <fullName evidence="2">Uncharacterized protein</fullName>
    </submittedName>
</protein>
<reference evidence="2 3" key="1">
    <citation type="submission" date="2021-06" db="EMBL/GenBank/DDBJ databases">
        <title>Caerostris extrusa draft genome.</title>
        <authorList>
            <person name="Kono N."/>
            <person name="Arakawa K."/>
        </authorList>
    </citation>
    <scope>NUCLEOTIDE SEQUENCE [LARGE SCALE GENOMIC DNA]</scope>
</reference>
<gene>
    <name evidence="2" type="ORF">CEXT_306731</name>
</gene>
<dbReference type="Proteomes" id="UP001054945">
    <property type="component" value="Unassembled WGS sequence"/>
</dbReference>
<comment type="caution">
    <text evidence="2">The sequence shown here is derived from an EMBL/GenBank/DDBJ whole genome shotgun (WGS) entry which is preliminary data.</text>
</comment>
<keyword evidence="3" id="KW-1185">Reference proteome</keyword>